<evidence type="ECO:0000256" key="2">
    <source>
        <dbReference type="ARBA" id="ARBA00022475"/>
    </source>
</evidence>
<keyword evidence="2" id="KW-1003">Cell membrane</keyword>
<dbReference type="InterPro" id="IPR017452">
    <property type="entry name" value="GPCR_Rhodpsn_7TM"/>
</dbReference>
<sequence>MANLFVSNFTNVTNTFPSNHSTTVEGEMRNIPREVSYVIAIIINTIACPFTVLLNALVIMAVKRRPRLQTNSNIFLACLATTDVLTGLVAQPLFITWKCFYLLHMETRVLDASQNLSMRAFAVCSYLHLMLVTCERLIAIKFTVHYEYIVTKQNMKLSVMAIWAFTLILTAVGLMTETVITAARLFAAVTVTLCVLFIAISYVILYRETRRHEEKIKVQQLPQEEVERIVKESKALRTSVLITSAVTLSFLPAGLTVLVVSIFKIPDVMYVVAPFVRTFVMLNSLLNPLIYCLRQREMRKFVFKLPCQPVEPLNV</sequence>
<feature type="domain" description="G-protein coupled receptors family 1 profile" evidence="7">
    <location>
        <begin position="54"/>
        <end position="291"/>
    </location>
</feature>
<feature type="transmembrane region" description="Helical" evidence="6">
    <location>
        <begin position="74"/>
        <end position="97"/>
    </location>
</feature>
<dbReference type="PANTHER" id="PTHR22750">
    <property type="entry name" value="G-PROTEIN COUPLED RECEPTOR"/>
    <property type="match status" value="1"/>
</dbReference>
<evidence type="ECO:0000313" key="9">
    <source>
        <dbReference type="Proteomes" id="UP001163046"/>
    </source>
</evidence>
<dbReference type="OrthoDB" id="5958759at2759"/>
<evidence type="ECO:0000256" key="5">
    <source>
        <dbReference type="ARBA" id="ARBA00023136"/>
    </source>
</evidence>
<feature type="transmembrane region" description="Helical" evidence="6">
    <location>
        <begin position="269"/>
        <end position="293"/>
    </location>
</feature>
<gene>
    <name evidence="8" type="ORF">OS493_032127</name>
</gene>
<feature type="transmembrane region" description="Helical" evidence="6">
    <location>
        <begin position="159"/>
        <end position="176"/>
    </location>
</feature>
<dbReference type="Gene3D" id="1.20.1070.10">
    <property type="entry name" value="Rhodopsin 7-helix transmembrane proteins"/>
    <property type="match status" value="1"/>
</dbReference>
<evidence type="ECO:0000256" key="1">
    <source>
        <dbReference type="ARBA" id="ARBA00004651"/>
    </source>
</evidence>
<dbReference type="GO" id="GO:0004930">
    <property type="term" value="F:G protein-coupled receptor activity"/>
    <property type="evidence" value="ECO:0007669"/>
    <property type="project" value="InterPro"/>
</dbReference>
<keyword evidence="9" id="KW-1185">Reference proteome</keyword>
<dbReference type="Proteomes" id="UP001163046">
    <property type="component" value="Unassembled WGS sequence"/>
</dbReference>
<evidence type="ECO:0000256" key="4">
    <source>
        <dbReference type="ARBA" id="ARBA00022989"/>
    </source>
</evidence>
<evidence type="ECO:0000256" key="3">
    <source>
        <dbReference type="ARBA" id="ARBA00022692"/>
    </source>
</evidence>
<comment type="caution">
    <text evidence="8">The sequence shown here is derived from an EMBL/GenBank/DDBJ whole genome shotgun (WGS) entry which is preliminary data.</text>
</comment>
<evidence type="ECO:0000259" key="7">
    <source>
        <dbReference type="PROSITE" id="PS50262"/>
    </source>
</evidence>
<keyword evidence="3 6" id="KW-0812">Transmembrane</keyword>
<protein>
    <recommendedName>
        <fullName evidence="7">G-protein coupled receptors family 1 profile domain-containing protein</fullName>
    </recommendedName>
</protein>
<organism evidence="8 9">
    <name type="scientific">Desmophyllum pertusum</name>
    <dbReference type="NCBI Taxonomy" id="174260"/>
    <lineage>
        <taxon>Eukaryota</taxon>
        <taxon>Metazoa</taxon>
        <taxon>Cnidaria</taxon>
        <taxon>Anthozoa</taxon>
        <taxon>Hexacorallia</taxon>
        <taxon>Scleractinia</taxon>
        <taxon>Caryophylliina</taxon>
        <taxon>Caryophylliidae</taxon>
        <taxon>Desmophyllum</taxon>
    </lineage>
</organism>
<dbReference type="PROSITE" id="PS50262">
    <property type="entry name" value="G_PROTEIN_RECEP_F1_2"/>
    <property type="match status" value="1"/>
</dbReference>
<dbReference type="Pfam" id="PF00001">
    <property type="entry name" value="7tm_1"/>
    <property type="match status" value="2"/>
</dbReference>
<keyword evidence="5 6" id="KW-0472">Membrane</keyword>
<name>A0A9X0CHX9_9CNID</name>
<dbReference type="InterPro" id="IPR000276">
    <property type="entry name" value="GPCR_Rhodpsn"/>
</dbReference>
<keyword evidence="4 6" id="KW-1133">Transmembrane helix</keyword>
<feature type="transmembrane region" description="Helical" evidence="6">
    <location>
        <begin position="182"/>
        <end position="205"/>
    </location>
</feature>
<dbReference type="AlphaFoldDB" id="A0A9X0CHX9"/>
<dbReference type="EMBL" id="MU827340">
    <property type="protein sequence ID" value="KAJ7353852.1"/>
    <property type="molecule type" value="Genomic_DNA"/>
</dbReference>
<dbReference type="SUPFAM" id="SSF81321">
    <property type="entry name" value="Family A G protein-coupled receptor-like"/>
    <property type="match status" value="1"/>
</dbReference>
<evidence type="ECO:0000313" key="8">
    <source>
        <dbReference type="EMBL" id="KAJ7353852.1"/>
    </source>
</evidence>
<comment type="subcellular location">
    <subcellularLocation>
        <location evidence="1">Cell membrane</location>
        <topology evidence="1">Multi-pass membrane protein</topology>
    </subcellularLocation>
</comment>
<dbReference type="SMART" id="SM01381">
    <property type="entry name" value="7TM_GPCR_Srsx"/>
    <property type="match status" value="1"/>
</dbReference>
<feature type="transmembrane region" description="Helical" evidence="6">
    <location>
        <begin position="37"/>
        <end position="62"/>
    </location>
</feature>
<dbReference type="GO" id="GO:0005886">
    <property type="term" value="C:plasma membrane"/>
    <property type="evidence" value="ECO:0007669"/>
    <property type="project" value="UniProtKB-SubCell"/>
</dbReference>
<reference evidence="8" key="1">
    <citation type="submission" date="2023-01" db="EMBL/GenBank/DDBJ databases">
        <title>Genome assembly of the deep-sea coral Lophelia pertusa.</title>
        <authorList>
            <person name="Herrera S."/>
            <person name="Cordes E."/>
        </authorList>
    </citation>
    <scope>NUCLEOTIDE SEQUENCE</scope>
    <source>
        <strain evidence="8">USNM1676648</strain>
        <tissue evidence="8">Polyp</tissue>
    </source>
</reference>
<evidence type="ECO:0000256" key="6">
    <source>
        <dbReference type="SAM" id="Phobius"/>
    </source>
</evidence>
<dbReference type="CDD" id="cd00637">
    <property type="entry name" value="7tm_classA_rhodopsin-like"/>
    <property type="match status" value="1"/>
</dbReference>
<feature type="transmembrane region" description="Helical" evidence="6">
    <location>
        <begin position="240"/>
        <end position="263"/>
    </location>
</feature>
<feature type="transmembrane region" description="Helical" evidence="6">
    <location>
        <begin position="117"/>
        <end position="138"/>
    </location>
</feature>
<accession>A0A9X0CHX9</accession>
<dbReference type="PRINTS" id="PR00237">
    <property type="entry name" value="GPCRRHODOPSN"/>
</dbReference>
<proteinExistence type="predicted"/>